<proteinExistence type="predicted"/>
<evidence type="ECO:0000313" key="3">
    <source>
        <dbReference type="Proteomes" id="UP000028134"/>
    </source>
</evidence>
<sequence>MKEEDELLKKCGTKNPFMVPEGYFDNFSKELMNKLPEKEQTSAPQETITTWQRIKPWIYMAAMFCGLMFSVRVVVGPPKQDTPIFTAAETEQFSDEYIETILDHSMMDDYTLYQYLTDANSDMYN</sequence>
<evidence type="ECO:0000313" key="2">
    <source>
        <dbReference type="EMBL" id="KDS30476.1"/>
    </source>
</evidence>
<accession>A0A078R752</accession>
<organism evidence="2 3">
    <name type="scientific">Phocaeicola vulgatus str. 3775 SL</name>
    <name type="common">B</name>
    <name type="synonym">iv</name>
    <dbReference type="NCBI Taxonomy" id="1339350"/>
    <lineage>
        <taxon>Bacteria</taxon>
        <taxon>Pseudomonadati</taxon>
        <taxon>Bacteroidota</taxon>
        <taxon>Bacteroidia</taxon>
        <taxon>Bacteroidales</taxon>
        <taxon>Bacteroidaceae</taxon>
        <taxon>Phocaeicola</taxon>
    </lineage>
</organism>
<dbReference type="EMBL" id="JNHI01000014">
    <property type="protein sequence ID" value="KDS30476.1"/>
    <property type="molecule type" value="Genomic_DNA"/>
</dbReference>
<dbReference type="Proteomes" id="UP000028134">
    <property type="component" value="Unassembled WGS sequence"/>
</dbReference>
<keyword evidence="1" id="KW-0812">Transmembrane</keyword>
<reference evidence="2 3" key="1">
    <citation type="submission" date="2014-04" db="EMBL/GenBank/DDBJ databases">
        <authorList>
            <person name="Sears C."/>
            <person name="Carroll K."/>
            <person name="Sack B.R."/>
            <person name="Qadri F."/>
            <person name="Myers L.L."/>
            <person name="Chung G.-T."/>
            <person name="Escheverria P."/>
            <person name="Fraser C.M."/>
            <person name="Sadzewicz L."/>
            <person name="Shefchek K.A."/>
            <person name="Tallon L."/>
            <person name="Das S.P."/>
            <person name="Daugherty S."/>
            <person name="Mongodin E.F."/>
        </authorList>
    </citation>
    <scope>NUCLEOTIDE SEQUENCE [LARGE SCALE GENOMIC DNA]</scope>
    <source>
        <strain evidence="3">3775 SL(B) 10 (iv)</strain>
    </source>
</reference>
<evidence type="ECO:0000256" key="1">
    <source>
        <dbReference type="SAM" id="Phobius"/>
    </source>
</evidence>
<keyword evidence="1" id="KW-1133">Transmembrane helix</keyword>
<keyword evidence="1" id="KW-0472">Membrane</keyword>
<dbReference type="RefSeq" id="WP_005847289.1">
    <property type="nucleotide sequence ID" value="NZ_JNHI01000014.1"/>
</dbReference>
<feature type="transmembrane region" description="Helical" evidence="1">
    <location>
        <begin position="57"/>
        <end position="75"/>
    </location>
</feature>
<dbReference type="GeneID" id="5303543"/>
<protein>
    <submittedName>
        <fullName evidence="2">Uncharacterized protein</fullName>
    </submittedName>
</protein>
<comment type="caution">
    <text evidence="2">The sequence shown here is derived from an EMBL/GenBank/DDBJ whole genome shotgun (WGS) entry which is preliminary data.</text>
</comment>
<dbReference type="PATRIC" id="fig|1339350.3.peg.2396"/>
<name>A0A078R752_PHOVU</name>
<gene>
    <name evidence="2" type="ORF">M097_2505</name>
</gene>
<dbReference type="AlphaFoldDB" id="A0A078R752"/>